<protein>
    <submittedName>
        <fullName evidence="1">Uncharacterized protein</fullName>
    </submittedName>
</protein>
<dbReference type="EMBL" id="JAKVQD010000205">
    <property type="protein sequence ID" value="MCH4554310.1"/>
    <property type="molecule type" value="Genomic_DNA"/>
</dbReference>
<keyword evidence="2" id="KW-1185">Reference proteome</keyword>
<dbReference type="Proteomes" id="UP001156141">
    <property type="component" value="Unassembled WGS sequence"/>
</dbReference>
<evidence type="ECO:0000313" key="1">
    <source>
        <dbReference type="EMBL" id="MCH4554310.1"/>
    </source>
</evidence>
<accession>A0ABS9RMY5</accession>
<organism evidence="1 2">
    <name type="scientific">Aestuariibaculum lutulentum</name>
    <dbReference type="NCBI Taxonomy" id="2920935"/>
    <lineage>
        <taxon>Bacteria</taxon>
        <taxon>Pseudomonadati</taxon>
        <taxon>Bacteroidota</taxon>
        <taxon>Flavobacteriia</taxon>
        <taxon>Flavobacteriales</taxon>
        <taxon>Flavobacteriaceae</taxon>
    </lineage>
</organism>
<sequence>AHQALAGLDRDRAEAYRQRFVRAEQIIADKPNADVPELTGKVMIVALGYAPDKDGTMEKPLIDRLDVKLKAAQANPAARVNVTGGQPQ</sequence>
<proteinExistence type="predicted"/>
<feature type="non-terminal residue" evidence="1">
    <location>
        <position position="1"/>
    </location>
</feature>
<gene>
    <name evidence="1" type="ORF">MKW35_16945</name>
</gene>
<reference evidence="1" key="1">
    <citation type="submission" date="2022-02" db="EMBL/GenBank/DDBJ databases">
        <title>Aestuariibaculum sp., a marine bacterium isolated from sediment in Guangxi.</title>
        <authorList>
            <person name="Ying J."/>
        </authorList>
    </citation>
    <scope>NUCLEOTIDE SEQUENCE</scope>
    <source>
        <strain evidence="1">L182</strain>
    </source>
</reference>
<name>A0ABS9RMY5_9FLAO</name>
<evidence type="ECO:0000313" key="2">
    <source>
        <dbReference type="Proteomes" id="UP001156141"/>
    </source>
</evidence>
<feature type="non-terminal residue" evidence="1">
    <location>
        <position position="88"/>
    </location>
</feature>
<comment type="caution">
    <text evidence="1">The sequence shown here is derived from an EMBL/GenBank/DDBJ whole genome shotgun (WGS) entry which is preliminary data.</text>
</comment>